<gene>
    <name evidence="3" type="ORF">A9Q75_03885</name>
</gene>
<dbReference type="Pfam" id="PF16130">
    <property type="entry name" value="DUF4842"/>
    <property type="match status" value="1"/>
</dbReference>
<dbReference type="NCBIfam" id="TIGR04456">
    <property type="entry name" value="LruC_dom"/>
    <property type="match status" value="1"/>
</dbReference>
<feature type="chain" id="PRO_5012712076" description="DUF4842 domain-containing protein" evidence="1">
    <location>
        <begin position="24"/>
        <end position="497"/>
    </location>
</feature>
<protein>
    <recommendedName>
        <fullName evidence="2">DUF4842 domain-containing protein</fullName>
    </recommendedName>
</protein>
<reference evidence="4" key="1">
    <citation type="journal article" date="2017" name="Proc. Natl. Acad. Sci. U.S.A.">
        <title>Simulation of Deepwater Horizon oil plume reveals substrate specialization within a complex community of hydrocarbon degraders.</title>
        <authorList>
            <person name="Hu P."/>
            <person name="Dubinsky E.A."/>
            <person name="Probst A.J."/>
            <person name="Wang J."/>
            <person name="Sieber C.M.K."/>
            <person name="Tom L.M."/>
            <person name="Gardinali P."/>
            <person name="Banfield J.F."/>
            <person name="Atlas R.M."/>
            <person name="Andersen G.L."/>
        </authorList>
    </citation>
    <scope>NUCLEOTIDE SEQUENCE [LARGE SCALE GENOMIC DNA]</scope>
</reference>
<feature type="signal peptide" evidence="1">
    <location>
        <begin position="1"/>
        <end position="23"/>
    </location>
</feature>
<dbReference type="AlphaFoldDB" id="A0A1Y5EM47"/>
<keyword evidence="1" id="KW-0732">Signal</keyword>
<evidence type="ECO:0000259" key="2">
    <source>
        <dbReference type="Pfam" id="PF16130"/>
    </source>
</evidence>
<evidence type="ECO:0000313" key="3">
    <source>
        <dbReference type="EMBL" id="OUR83771.1"/>
    </source>
</evidence>
<dbReference type="Proteomes" id="UP000243053">
    <property type="component" value="Unassembled WGS sequence"/>
</dbReference>
<comment type="caution">
    <text evidence="3">The sequence shown here is derived from an EMBL/GenBank/DDBJ whole genome shotgun (WGS) entry which is preliminary data.</text>
</comment>
<sequence>MINLLLRYLFVFTSLVSVSLFSAAVNAEDESKRLKHTISQGSGDINLLLAQGNKAISPSFLETLRLQNNGLLMLGVDINEASSGSEKSTSQGVAIEHLTLTVITDEGTYIFTDFSTKTKCSLAKINSENRQFYYTLLGRTGSNSITGSNLDGTSFDDTLKIPVDIDLSSALSIQLDIQLLETNESLGDPEEFYDYSAGFEDLALLTSTDVEFLDTQAAGREDAPLVVLSDNPTAVASKVYYPSSISYYLVGYEDQYPQLGDYDFNDLIVAYRVNFGLNEEFKVVTISAEGYLIARGGSYDHSWHLRIALPEGSQADGSYQLYIPPGVSSGSELIQYIDTSSGLDITLFNNTTSLFYDPASPFTNTLWDSEHILGHKFSFEITLSTPVTLEAMDEAPFDPYLYVHDTNLEIHLQGKSPVMPESDNISKGLTSFSDENGYPFALVFPEDWQYPNEYVDIGAAYPQLLEYIQSNRQSQVDWYKIGVASGITKHKKADWAW</sequence>
<dbReference type="InterPro" id="IPR031025">
    <property type="entry name" value="LruC_dom"/>
</dbReference>
<evidence type="ECO:0000256" key="1">
    <source>
        <dbReference type="SAM" id="SignalP"/>
    </source>
</evidence>
<evidence type="ECO:0000313" key="4">
    <source>
        <dbReference type="Proteomes" id="UP000243053"/>
    </source>
</evidence>
<dbReference type="InterPro" id="IPR032295">
    <property type="entry name" value="DUF4842"/>
</dbReference>
<name>A0A1Y5EM47_COLPS</name>
<proteinExistence type="predicted"/>
<organism evidence="3 4">
    <name type="scientific">Colwellia psychrerythraea</name>
    <name type="common">Vibrio psychroerythus</name>
    <dbReference type="NCBI Taxonomy" id="28229"/>
    <lineage>
        <taxon>Bacteria</taxon>
        <taxon>Pseudomonadati</taxon>
        <taxon>Pseudomonadota</taxon>
        <taxon>Gammaproteobacteria</taxon>
        <taxon>Alteromonadales</taxon>
        <taxon>Colwelliaceae</taxon>
        <taxon>Colwellia</taxon>
    </lineage>
</organism>
<dbReference type="EMBL" id="MAAF01000025">
    <property type="protein sequence ID" value="OUR83771.1"/>
    <property type="molecule type" value="Genomic_DNA"/>
</dbReference>
<feature type="domain" description="DUF4842" evidence="2">
    <location>
        <begin position="282"/>
        <end position="479"/>
    </location>
</feature>
<accession>A0A1Y5EM47</accession>